<dbReference type="EMBL" id="CP036164">
    <property type="protein sequence ID" value="QBF47741.1"/>
    <property type="molecule type" value="Genomic_DNA"/>
</dbReference>
<dbReference type="InterPro" id="IPR029058">
    <property type="entry name" value="AB_hydrolase_fold"/>
</dbReference>
<dbReference type="SUPFAM" id="SSF53474">
    <property type="entry name" value="alpha/beta-Hydrolases"/>
    <property type="match status" value="1"/>
</dbReference>
<proteinExistence type="predicted"/>
<sequence>MSSPPHEHVLVPGTNTGSASLVLLHGSDGNESDLLGLAHRLSPTATKLGVRGRVVMLGGHAFFRRHADRRIDEEDLSARVPVLREFILGMERDLGARPVVVGFSNGAIMAAAVLMSHPELIAGAVLFRPLSPFATPPLVDLGGVPVLVLDGAHDERRAVGDGALLAGDLRGMHAAVTHEVLPVGHAITAQDESRARAWFRTTFP</sequence>
<gene>
    <name evidence="1" type="ORF">EXU32_16720</name>
</gene>
<dbReference type="AlphaFoldDB" id="A0A4P6MVA2"/>
<keyword evidence="1" id="KW-0378">Hydrolase</keyword>
<dbReference type="OrthoDB" id="4553466at2"/>
<accession>A0A4P6MVA2</accession>
<dbReference type="KEGG" id="jli:EXU32_16720"/>
<dbReference type="GO" id="GO:0016787">
    <property type="term" value="F:hydrolase activity"/>
    <property type="evidence" value="ECO:0007669"/>
    <property type="project" value="UniProtKB-KW"/>
</dbReference>
<keyword evidence="2" id="KW-1185">Reference proteome</keyword>
<evidence type="ECO:0000313" key="1">
    <source>
        <dbReference type="EMBL" id="QBF47741.1"/>
    </source>
</evidence>
<evidence type="ECO:0000313" key="2">
    <source>
        <dbReference type="Proteomes" id="UP000290408"/>
    </source>
</evidence>
<dbReference type="Gene3D" id="3.40.50.1820">
    <property type="entry name" value="alpha/beta hydrolase"/>
    <property type="match status" value="1"/>
</dbReference>
<reference evidence="1 2" key="1">
    <citation type="submission" date="2019-02" db="EMBL/GenBank/DDBJ databases">
        <title>Genomic data mining of an Antarctic deep-sea actinobacterium, Janibacterlimosus P3-3-X1.</title>
        <authorList>
            <person name="Liao L."/>
            <person name="Chen B."/>
        </authorList>
    </citation>
    <scope>NUCLEOTIDE SEQUENCE [LARGE SCALE GENOMIC DNA]</scope>
    <source>
        <strain evidence="1 2">P3-3-X1</strain>
    </source>
</reference>
<dbReference type="Proteomes" id="UP000290408">
    <property type="component" value="Chromosome"/>
</dbReference>
<protein>
    <submittedName>
        <fullName evidence="1">Alpha/beta hydrolase</fullName>
    </submittedName>
</protein>
<name>A0A4P6MVA2_9MICO</name>
<organism evidence="1 2">
    <name type="scientific">Janibacter limosus</name>
    <dbReference type="NCBI Taxonomy" id="53458"/>
    <lineage>
        <taxon>Bacteria</taxon>
        <taxon>Bacillati</taxon>
        <taxon>Actinomycetota</taxon>
        <taxon>Actinomycetes</taxon>
        <taxon>Micrococcales</taxon>
        <taxon>Intrasporangiaceae</taxon>
        <taxon>Janibacter</taxon>
    </lineage>
</organism>